<feature type="transmembrane region" description="Helical" evidence="1">
    <location>
        <begin position="96"/>
        <end position="116"/>
    </location>
</feature>
<name>A0A2V3ZVH2_9BACT</name>
<dbReference type="OrthoDB" id="1121497at2"/>
<sequence length="123" mass="14179">MNIGELLMAAVVFFSIITFVKILSSHFLKRKIIKTGHFDRAEILDQNAEIEVKKQVQYDQYPALKWGLVAFFGGLGFIVLELLGTEYPQFTEYRSAMPYGIFFVFTSLGFLLYYVIMSKKAKE</sequence>
<dbReference type="RefSeq" id="WP_110361485.1">
    <property type="nucleotide sequence ID" value="NZ_QFLI01000006.1"/>
</dbReference>
<keyword evidence="1" id="KW-0472">Membrane</keyword>
<accession>A0A2V3ZVH2</accession>
<keyword evidence="1" id="KW-0812">Transmembrane</keyword>
<dbReference type="AlphaFoldDB" id="A0A2V3ZVH2"/>
<keyword evidence="1" id="KW-1133">Transmembrane helix</keyword>
<protein>
    <submittedName>
        <fullName evidence="2">Uncharacterized protein</fullName>
    </submittedName>
</protein>
<feature type="transmembrane region" description="Helical" evidence="1">
    <location>
        <begin position="6"/>
        <end position="24"/>
    </location>
</feature>
<dbReference type="EMBL" id="QFLI01000006">
    <property type="protein sequence ID" value="PXX99090.1"/>
    <property type="molecule type" value="Genomic_DNA"/>
</dbReference>
<dbReference type="Proteomes" id="UP000248079">
    <property type="component" value="Unassembled WGS sequence"/>
</dbReference>
<evidence type="ECO:0000313" key="2">
    <source>
        <dbReference type="EMBL" id="PXX99090.1"/>
    </source>
</evidence>
<evidence type="ECO:0000256" key="1">
    <source>
        <dbReference type="SAM" id="Phobius"/>
    </source>
</evidence>
<proteinExistence type="predicted"/>
<reference evidence="2 3" key="1">
    <citation type="submission" date="2018-05" db="EMBL/GenBank/DDBJ databases">
        <title>Marinifilum breve JC075T sp. nov., a marine bacterium isolated from Yongle Blue Hole in the South China Sea.</title>
        <authorList>
            <person name="Fu T."/>
        </authorList>
    </citation>
    <scope>NUCLEOTIDE SEQUENCE [LARGE SCALE GENOMIC DNA]</scope>
    <source>
        <strain evidence="2 3">JC075</strain>
    </source>
</reference>
<evidence type="ECO:0000313" key="3">
    <source>
        <dbReference type="Proteomes" id="UP000248079"/>
    </source>
</evidence>
<comment type="caution">
    <text evidence="2">The sequence shown here is derived from an EMBL/GenBank/DDBJ whole genome shotgun (WGS) entry which is preliminary data.</text>
</comment>
<keyword evidence="3" id="KW-1185">Reference proteome</keyword>
<feature type="transmembrane region" description="Helical" evidence="1">
    <location>
        <begin position="63"/>
        <end position="84"/>
    </location>
</feature>
<organism evidence="2 3">
    <name type="scientific">Marinifilum breve</name>
    <dbReference type="NCBI Taxonomy" id="2184082"/>
    <lineage>
        <taxon>Bacteria</taxon>
        <taxon>Pseudomonadati</taxon>
        <taxon>Bacteroidota</taxon>
        <taxon>Bacteroidia</taxon>
        <taxon>Marinilabiliales</taxon>
        <taxon>Marinifilaceae</taxon>
    </lineage>
</organism>
<gene>
    <name evidence="2" type="ORF">DF185_14520</name>
</gene>